<dbReference type="OrthoDB" id="9945861at2759"/>
<dbReference type="AlphaFoldDB" id="A0A7L0ETZ2"/>
<dbReference type="InterPro" id="IPR050199">
    <property type="entry name" value="IgHV"/>
</dbReference>
<dbReference type="SUPFAM" id="SSF48726">
    <property type="entry name" value="Immunoglobulin"/>
    <property type="match status" value="1"/>
</dbReference>
<sequence length="93" mass="10630">SWSDDGLFFLTAAVIGQVALDQHVRELAVREGEGVTLQCSVHGGSMSNYIMHWYRQGSQGTMAWIYWGTDHNERTYEARFKGRVESSRNKFTL</sequence>
<dbReference type="Gene3D" id="2.60.40.10">
    <property type="entry name" value="Immunoglobulins"/>
    <property type="match status" value="1"/>
</dbReference>
<dbReference type="InterPro" id="IPR013106">
    <property type="entry name" value="Ig_V-set"/>
</dbReference>
<dbReference type="Proteomes" id="UP000550660">
    <property type="component" value="Unassembled WGS sequence"/>
</dbReference>
<organism evidence="5 7">
    <name type="scientific">Trogon melanurus</name>
    <name type="common">Black-tailed trogon</name>
    <dbReference type="NCBI Taxonomy" id="56311"/>
    <lineage>
        <taxon>Eukaryota</taxon>
        <taxon>Metazoa</taxon>
        <taxon>Chordata</taxon>
        <taxon>Craniata</taxon>
        <taxon>Vertebrata</taxon>
        <taxon>Euteleostomi</taxon>
        <taxon>Archelosauria</taxon>
        <taxon>Archosauria</taxon>
        <taxon>Dinosauria</taxon>
        <taxon>Saurischia</taxon>
        <taxon>Theropoda</taxon>
        <taxon>Coelurosauria</taxon>
        <taxon>Aves</taxon>
        <taxon>Neognathae</taxon>
        <taxon>Neoaves</taxon>
        <taxon>Telluraves</taxon>
        <taxon>Coraciimorphae</taxon>
        <taxon>Trogoniformes</taxon>
        <taxon>Trogonidae</taxon>
        <taxon>Trogon</taxon>
    </lineage>
</organism>
<dbReference type="Pfam" id="PF07686">
    <property type="entry name" value="V-set"/>
    <property type="match status" value="1"/>
</dbReference>
<evidence type="ECO:0000256" key="1">
    <source>
        <dbReference type="ARBA" id="ARBA00022859"/>
    </source>
</evidence>
<dbReference type="InterPro" id="IPR007110">
    <property type="entry name" value="Ig-like_dom"/>
</dbReference>
<evidence type="ECO:0000313" key="7">
    <source>
        <dbReference type="Proteomes" id="UP000550660"/>
    </source>
</evidence>
<keyword evidence="7" id="KW-1185">Reference proteome</keyword>
<dbReference type="InterPro" id="IPR036179">
    <property type="entry name" value="Ig-like_dom_sf"/>
</dbReference>
<feature type="domain" description="Ig-like" evidence="4">
    <location>
        <begin position="16"/>
        <end position="93"/>
    </location>
</feature>
<keyword evidence="1" id="KW-0391">Immunity</keyword>
<dbReference type="EMBL" id="VXAG01004669">
    <property type="protein sequence ID" value="NXJ87221.1"/>
    <property type="molecule type" value="Genomic_DNA"/>
</dbReference>
<gene>
    <name evidence="5" type="primary">Ighv13_0</name>
    <name evidence="6" type="synonym">Ighv13_1</name>
    <name evidence="5" type="ORF">TROMEL_R15046</name>
    <name evidence="6" type="ORF">TROMEL_R15140</name>
</gene>
<evidence type="ECO:0000256" key="2">
    <source>
        <dbReference type="ARBA" id="ARBA00023130"/>
    </source>
</evidence>
<dbReference type="PANTHER" id="PTHR23266">
    <property type="entry name" value="IMMUNOGLOBULIN HEAVY CHAIN"/>
    <property type="match status" value="1"/>
</dbReference>
<dbReference type="GO" id="GO:0019814">
    <property type="term" value="C:immunoglobulin complex"/>
    <property type="evidence" value="ECO:0007669"/>
    <property type="project" value="UniProtKB-KW"/>
</dbReference>
<feature type="non-terminal residue" evidence="5">
    <location>
        <position position="93"/>
    </location>
</feature>
<dbReference type="GO" id="GO:0005576">
    <property type="term" value="C:extracellular region"/>
    <property type="evidence" value="ECO:0007669"/>
    <property type="project" value="UniProtKB-ARBA"/>
</dbReference>
<reference evidence="5 7" key="1">
    <citation type="submission" date="2019-09" db="EMBL/GenBank/DDBJ databases">
        <title>Bird 10,000 Genomes (B10K) Project - Family phase.</title>
        <authorList>
            <person name="Zhang G."/>
        </authorList>
    </citation>
    <scope>NUCLEOTIDE SEQUENCE [LARGE SCALE GENOMIC DNA]</scope>
    <source>
        <strain evidence="5">B10K-DU-007-40</strain>
        <tissue evidence="5">Mixed tissue sample</tissue>
    </source>
</reference>
<evidence type="ECO:0000313" key="6">
    <source>
        <dbReference type="EMBL" id="NXJ87221.1"/>
    </source>
</evidence>
<dbReference type="EMBL" id="VXAG01003454">
    <property type="protein sequence ID" value="NXJ86740.1"/>
    <property type="molecule type" value="Genomic_DNA"/>
</dbReference>
<feature type="non-terminal residue" evidence="5">
    <location>
        <position position="1"/>
    </location>
</feature>
<dbReference type="GO" id="GO:0002250">
    <property type="term" value="P:adaptive immune response"/>
    <property type="evidence" value="ECO:0007669"/>
    <property type="project" value="UniProtKB-KW"/>
</dbReference>
<protein>
    <submittedName>
        <fullName evidence="5">HV103 protein</fullName>
    </submittedName>
</protein>
<dbReference type="InterPro" id="IPR013783">
    <property type="entry name" value="Ig-like_fold"/>
</dbReference>
<evidence type="ECO:0000256" key="3">
    <source>
        <dbReference type="ARBA" id="ARBA00043265"/>
    </source>
</evidence>
<evidence type="ECO:0000313" key="5">
    <source>
        <dbReference type="EMBL" id="NXJ86740.1"/>
    </source>
</evidence>
<dbReference type="PROSITE" id="PS50835">
    <property type="entry name" value="IG_LIKE"/>
    <property type="match status" value="1"/>
</dbReference>
<evidence type="ECO:0000259" key="4">
    <source>
        <dbReference type="PROSITE" id="PS50835"/>
    </source>
</evidence>
<comment type="caution">
    <text evidence="5">The sequence shown here is derived from an EMBL/GenBank/DDBJ whole genome shotgun (WGS) entry which is preliminary data.</text>
</comment>
<keyword evidence="2" id="KW-1064">Adaptive immunity</keyword>
<accession>A0A7L0ETZ2</accession>
<proteinExistence type="predicted"/>
<name>A0A7L0ETZ2_TROML</name>
<keyword evidence="3" id="KW-1280">Immunoglobulin</keyword>